<feature type="non-terminal residue" evidence="2">
    <location>
        <position position="1"/>
    </location>
</feature>
<dbReference type="InterPro" id="IPR001507">
    <property type="entry name" value="ZP_dom"/>
</dbReference>
<feature type="domain" description="ZP" evidence="1">
    <location>
        <begin position="123"/>
        <end position="359"/>
    </location>
</feature>
<name>E4Y1W2_OIKDI</name>
<accession>E4Y1W2</accession>
<evidence type="ECO:0000313" key="3">
    <source>
        <dbReference type="Proteomes" id="UP000001307"/>
    </source>
</evidence>
<dbReference type="InParanoid" id="E4Y1W2"/>
<proteinExistence type="predicted"/>
<dbReference type="AlphaFoldDB" id="E4Y1W2"/>
<dbReference type="Proteomes" id="UP000001307">
    <property type="component" value="Unassembled WGS sequence"/>
</dbReference>
<evidence type="ECO:0000313" key="2">
    <source>
        <dbReference type="EMBL" id="CBY15856.1"/>
    </source>
</evidence>
<dbReference type="Gene3D" id="2.60.40.4100">
    <property type="entry name" value="Zona pellucida, ZP-C domain"/>
    <property type="match status" value="1"/>
</dbReference>
<keyword evidence="3" id="KW-1185">Reference proteome</keyword>
<dbReference type="EMBL" id="FN653701">
    <property type="protein sequence ID" value="CBY15856.1"/>
    <property type="molecule type" value="Genomic_DNA"/>
</dbReference>
<protein>
    <recommendedName>
        <fullName evidence="1">ZP domain-containing protein</fullName>
    </recommendedName>
</protein>
<evidence type="ECO:0000259" key="1">
    <source>
        <dbReference type="PROSITE" id="PS51034"/>
    </source>
</evidence>
<dbReference type="PROSITE" id="PS51034">
    <property type="entry name" value="ZP_2"/>
    <property type="match status" value="1"/>
</dbReference>
<dbReference type="InterPro" id="IPR042235">
    <property type="entry name" value="ZP-C_dom"/>
</dbReference>
<dbReference type="OrthoDB" id="10312936at2759"/>
<gene>
    <name evidence="2" type="ORF">GSOID_T00014179001</name>
</gene>
<dbReference type="SMART" id="SM00241">
    <property type="entry name" value="ZP"/>
    <property type="match status" value="1"/>
</dbReference>
<sequence length="366" mass="42337">SIWWLVDKASHISGSFEELKRLSHSTASRENLNEMASIFSSNVLFVLLLQILVERTSGQALATLFPEDYENNEENRARDNFFSRSTYSNKQQDLDVDERRIVFTDYSECIIINGDEAIKYRHHCNEGVFTVEVSACTQLENRWVIRFDALDRLGGCINIIEHNEEKSIITQVGKCGTEYHKEDGWIYITNQLHIFRSVDDHAQDHHGYNLTCAYEEILEFEYNLSGVNQDATYNEIAVQFFESSNFLNPLQHMNFEIGDEIFLSFFWKEDNDLLNYAINRCALKDKKLNKNFPFLEGGCLNSLVGARRYNDYLLATSERQQFSFIGFTFPESDNQLTLACQIQFCLKTEETCGVGPRTCNTGFYTL</sequence>
<reference evidence="2" key="1">
    <citation type="journal article" date="2010" name="Science">
        <title>Plasticity of animal genome architecture unmasked by rapid evolution of a pelagic tunicate.</title>
        <authorList>
            <person name="Denoeud F."/>
            <person name="Henriet S."/>
            <person name="Mungpakdee S."/>
            <person name="Aury J.M."/>
            <person name="Da Silva C."/>
            <person name="Brinkmann H."/>
            <person name="Mikhaleva J."/>
            <person name="Olsen L.C."/>
            <person name="Jubin C."/>
            <person name="Canestro C."/>
            <person name="Bouquet J.M."/>
            <person name="Danks G."/>
            <person name="Poulain J."/>
            <person name="Campsteijn C."/>
            <person name="Adamski M."/>
            <person name="Cross I."/>
            <person name="Yadetie F."/>
            <person name="Muffato M."/>
            <person name="Louis A."/>
            <person name="Butcher S."/>
            <person name="Tsagkogeorga G."/>
            <person name="Konrad A."/>
            <person name="Singh S."/>
            <person name="Jensen M.F."/>
            <person name="Cong E.H."/>
            <person name="Eikeseth-Otteraa H."/>
            <person name="Noel B."/>
            <person name="Anthouard V."/>
            <person name="Porcel B.M."/>
            <person name="Kachouri-Lafond R."/>
            <person name="Nishino A."/>
            <person name="Ugolini M."/>
            <person name="Chourrout P."/>
            <person name="Nishida H."/>
            <person name="Aasland R."/>
            <person name="Huzurbazar S."/>
            <person name="Westhof E."/>
            <person name="Delsuc F."/>
            <person name="Lehrach H."/>
            <person name="Reinhardt R."/>
            <person name="Weissenbach J."/>
            <person name="Roy S.W."/>
            <person name="Artiguenave F."/>
            <person name="Postlethwait J.H."/>
            <person name="Manak J.R."/>
            <person name="Thompson E.M."/>
            <person name="Jaillon O."/>
            <person name="Du Pasquier L."/>
            <person name="Boudinot P."/>
            <person name="Liberles D.A."/>
            <person name="Volff J.N."/>
            <person name="Philippe H."/>
            <person name="Lenhard B."/>
            <person name="Roest Crollius H."/>
            <person name="Wincker P."/>
            <person name="Chourrout D."/>
        </authorList>
    </citation>
    <scope>NUCLEOTIDE SEQUENCE [LARGE SCALE GENOMIC DNA]</scope>
</reference>
<organism evidence="2">
    <name type="scientific">Oikopleura dioica</name>
    <name type="common">Tunicate</name>
    <dbReference type="NCBI Taxonomy" id="34765"/>
    <lineage>
        <taxon>Eukaryota</taxon>
        <taxon>Metazoa</taxon>
        <taxon>Chordata</taxon>
        <taxon>Tunicata</taxon>
        <taxon>Appendicularia</taxon>
        <taxon>Copelata</taxon>
        <taxon>Oikopleuridae</taxon>
        <taxon>Oikopleura</taxon>
    </lineage>
</organism>